<accession>A0A9D0ZGH8</accession>
<dbReference type="Pfam" id="PF01425">
    <property type="entry name" value="Amidase"/>
    <property type="match status" value="1"/>
</dbReference>
<comment type="catalytic activity">
    <reaction evidence="7 8">
        <text>L-glutamyl-tRNA(Gln) + L-glutamine + ATP + H2O = L-glutaminyl-tRNA(Gln) + L-glutamate + ADP + phosphate + H(+)</text>
        <dbReference type="Rhea" id="RHEA:17521"/>
        <dbReference type="Rhea" id="RHEA-COMP:9681"/>
        <dbReference type="Rhea" id="RHEA-COMP:9684"/>
        <dbReference type="ChEBI" id="CHEBI:15377"/>
        <dbReference type="ChEBI" id="CHEBI:15378"/>
        <dbReference type="ChEBI" id="CHEBI:29985"/>
        <dbReference type="ChEBI" id="CHEBI:30616"/>
        <dbReference type="ChEBI" id="CHEBI:43474"/>
        <dbReference type="ChEBI" id="CHEBI:58359"/>
        <dbReference type="ChEBI" id="CHEBI:78520"/>
        <dbReference type="ChEBI" id="CHEBI:78521"/>
        <dbReference type="ChEBI" id="CHEBI:456216"/>
        <dbReference type="EC" id="6.3.5.7"/>
    </reaction>
</comment>
<dbReference type="NCBIfam" id="TIGR00132">
    <property type="entry name" value="gatA"/>
    <property type="match status" value="1"/>
</dbReference>
<reference evidence="10" key="2">
    <citation type="journal article" date="2021" name="PeerJ">
        <title>Extensive microbial diversity within the chicken gut microbiome revealed by metagenomics and culture.</title>
        <authorList>
            <person name="Gilroy R."/>
            <person name="Ravi A."/>
            <person name="Getino M."/>
            <person name="Pursley I."/>
            <person name="Horton D.L."/>
            <person name="Alikhan N.F."/>
            <person name="Baker D."/>
            <person name="Gharbi K."/>
            <person name="Hall N."/>
            <person name="Watson M."/>
            <person name="Adriaenssens E.M."/>
            <person name="Foster-Nyarko E."/>
            <person name="Jarju S."/>
            <person name="Secka A."/>
            <person name="Antonio M."/>
            <person name="Oren A."/>
            <person name="Chaudhuri R.R."/>
            <person name="La Ragione R."/>
            <person name="Hildebrand F."/>
            <person name="Pallen M.J."/>
        </authorList>
    </citation>
    <scope>NUCLEOTIDE SEQUENCE</scope>
    <source>
        <strain evidence="10">ChiSjej1B19-3389</strain>
    </source>
</reference>
<evidence type="ECO:0000256" key="8">
    <source>
        <dbReference type="HAMAP-Rule" id="MF_00120"/>
    </source>
</evidence>
<evidence type="ECO:0000256" key="7">
    <source>
        <dbReference type="ARBA" id="ARBA00047407"/>
    </source>
</evidence>
<organism evidence="10 11">
    <name type="scientific">Candidatus Scatavimonas merdigallinarum</name>
    <dbReference type="NCBI Taxonomy" id="2840914"/>
    <lineage>
        <taxon>Bacteria</taxon>
        <taxon>Bacillati</taxon>
        <taxon>Bacillota</taxon>
        <taxon>Clostridia</taxon>
        <taxon>Eubacteriales</taxon>
        <taxon>Oscillospiraceae</taxon>
        <taxon>Oscillospiraceae incertae sedis</taxon>
        <taxon>Candidatus Scatavimonas</taxon>
    </lineage>
</organism>
<keyword evidence="4 8" id="KW-0067">ATP-binding</keyword>
<evidence type="ECO:0000256" key="4">
    <source>
        <dbReference type="ARBA" id="ARBA00022840"/>
    </source>
</evidence>
<dbReference type="PROSITE" id="PS00571">
    <property type="entry name" value="AMIDASES"/>
    <property type="match status" value="1"/>
</dbReference>
<name>A0A9D0ZGH8_9FIRM</name>
<evidence type="ECO:0000256" key="6">
    <source>
        <dbReference type="ARBA" id="ARBA00025295"/>
    </source>
</evidence>
<dbReference type="SUPFAM" id="SSF75304">
    <property type="entry name" value="Amidase signature (AS) enzymes"/>
    <property type="match status" value="1"/>
</dbReference>
<evidence type="ECO:0000256" key="2">
    <source>
        <dbReference type="ARBA" id="ARBA00022598"/>
    </source>
</evidence>
<dbReference type="InterPro" id="IPR023631">
    <property type="entry name" value="Amidase_dom"/>
</dbReference>
<keyword evidence="5 8" id="KW-0648">Protein biosynthesis</keyword>
<dbReference type="EC" id="6.3.5.7" evidence="8"/>
<proteinExistence type="inferred from homology"/>
<comment type="subunit">
    <text evidence="8">Heterotrimer of A, B and C subunits.</text>
</comment>
<dbReference type="InterPro" id="IPR004412">
    <property type="entry name" value="GatA"/>
</dbReference>
<dbReference type="GO" id="GO:0030956">
    <property type="term" value="C:glutamyl-tRNA(Gln) amidotransferase complex"/>
    <property type="evidence" value="ECO:0007669"/>
    <property type="project" value="InterPro"/>
</dbReference>
<dbReference type="InterPro" id="IPR000120">
    <property type="entry name" value="Amidase"/>
</dbReference>
<feature type="active site" description="Charge relay system" evidence="8">
    <location>
        <position position="79"/>
    </location>
</feature>
<dbReference type="InterPro" id="IPR020556">
    <property type="entry name" value="Amidase_CS"/>
</dbReference>
<dbReference type="Gene3D" id="3.90.1300.10">
    <property type="entry name" value="Amidase signature (AS) domain"/>
    <property type="match status" value="1"/>
</dbReference>
<feature type="active site" description="Charge relay system" evidence="8">
    <location>
        <position position="154"/>
    </location>
</feature>
<keyword evidence="3 8" id="KW-0547">Nucleotide-binding</keyword>
<dbReference type="EMBL" id="DVFW01000013">
    <property type="protein sequence ID" value="HIQ79993.1"/>
    <property type="molecule type" value="Genomic_DNA"/>
</dbReference>
<comment type="caution">
    <text evidence="10">The sequence shown here is derived from an EMBL/GenBank/DDBJ whole genome shotgun (WGS) entry which is preliminary data.</text>
</comment>
<dbReference type="GO" id="GO:0006412">
    <property type="term" value="P:translation"/>
    <property type="evidence" value="ECO:0007669"/>
    <property type="project" value="UniProtKB-UniRule"/>
</dbReference>
<evidence type="ECO:0000256" key="5">
    <source>
        <dbReference type="ARBA" id="ARBA00022917"/>
    </source>
</evidence>
<comment type="similarity">
    <text evidence="1 8">Belongs to the amidase family. GatA subfamily.</text>
</comment>
<feature type="active site" description="Acyl-ester intermediate" evidence="8">
    <location>
        <position position="178"/>
    </location>
</feature>
<dbReference type="AlphaFoldDB" id="A0A9D0ZGH8"/>
<evidence type="ECO:0000313" key="10">
    <source>
        <dbReference type="EMBL" id="HIQ79993.1"/>
    </source>
</evidence>
<reference evidence="10" key="1">
    <citation type="submission" date="2020-10" db="EMBL/GenBank/DDBJ databases">
        <authorList>
            <person name="Gilroy R."/>
        </authorList>
    </citation>
    <scope>NUCLEOTIDE SEQUENCE</scope>
    <source>
        <strain evidence="10">ChiSjej1B19-3389</strain>
    </source>
</reference>
<dbReference type="GO" id="GO:0005524">
    <property type="term" value="F:ATP binding"/>
    <property type="evidence" value="ECO:0007669"/>
    <property type="project" value="UniProtKB-KW"/>
</dbReference>
<feature type="domain" description="Amidase" evidence="9">
    <location>
        <begin position="24"/>
        <end position="466"/>
    </location>
</feature>
<evidence type="ECO:0000259" key="9">
    <source>
        <dbReference type="Pfam" id="PF01425"/>
    </source>
</evidence>
<dbReference type="PANTHER" id="PTHR11895">
    <property type="entry name" value="TRANSAMIDASE"/>
    <property type="match status" value="1"/>
</dbReference>
<dbReference type="GO" id="GO:0050567">
    <property type="term" value="F:glutaminyl-tRNA synthase (glutamine-hydrolyzing) activity"/>
    <property type="evidence" value="ECO:0007669"/>
    <property type="project" value="UniProtKB-UniRule"/>
</dbReference>
<evidence type="ECO:0000256" key="1">
    <source>
        <dbReference type="ARBA" id="ARBA00008069"/>
    </source>
</evidence>
<dbReference type="PANTHER" id="PTHR11895:SF151">
    <property type="entry name" value="GLUTAMYL-TRNA(GLN) AMIDOTRANSFERASE SUBUNIT A"/>
    <property type="match status" value="1"/>
</dbReference>
<evidence type="ECO:0000256" key="3">
    <source>
        <dbReference type="ARBA" id="ARBA00022741"/>
    </source>
</evidence>
<sequence>MSQIRGRIAHISKLLQNKQISCEELTNQYLQQIDQLNGTLNAYVNVTPEAALETARKVDRKIAQGTSISPLAGIPMTLKDNISTKGIETTCCSKILNGYTPIYNATVWEILQQHDAVLLGKTNMDEFAMGSSCETSCFGGARNPHNTGHVAGGSSGGVASAVSGNLAVYGLGSDTGGSIRQPASFCGIVGLKPTYGAVSRYGLIAYASSLDQIGPIATTVEDAALVYDAIALYDEKDSTSQGKRDANTFDTLQNSLKGMKIGIAKEYLDGVRDDVRQSIENAAKIYEELGAQIVYFDLPALKYALPVYYILACAEASSNLGRYDGIRYGYKTPQYLDINDMVCKTRSEGFGKEVQRRILLGTYVLSAGYYDAYYKKAQSLRGSIVKAFQNAFVNCDVILAPTVPMTAFQAGQAVSDPIETYLTDICTVPVNIAGLPAVSIPCGFNAKGMPIGMQLIGNSFCEGKILNAAWQFENAARDSVFKSAEMGVKI</sequence>
<dbReference type="HAMAP" id="MF_00120">
    <property type="entry name" value="GatA"/>
    <property type="match status" value="1"/>
</dbReference>
<evidence type="ECO:0000313" key="11">
    <source>
        <dbReference type="Proteomes" id="UP000886787"/>
    </source>
</evidence>
<keyword evidence="2 8" id="KW-0436">Ligase</keyword>
<dbReference type="InterPro" id="IPR036928">
    <property type="entry name" value="AS_sf"/>
</dbReference>
<gene>
    <name evidence="8 10" type="primary">gatA</name>
    <name evidence="10" type="ORF">IAD32_01750</name>
</gene>
<protein>
    <recommendedName>
        <fullName evidence="8">Glutamyl-tRNA(Gln) amidotransferase subunit A</fullName>
        <shortName evidence="8">Glu-ADT subunit A</shortName>
        <ecNumber evidence="8">6.3.5.7</ecNumber>
    </recommendedName>
</protein>
<dbReference type="Proteomes" id="UP000886787">
    <property type="component" value="Unassembled WGS sequence"/>
</dbReference>
<comment type="function">
    <text evidence="6 8">Allows the formation of correctly charged Gln-tRNA(Gln) through the transamidation of misacylated Glu-tRNA(Gln) in organisms which lack glutaminyl-tRNA synthetase. The reaction takes place in the presence of glutamine and ATP through an activated gamma-phospho-Glu-tRNA(Gln).</text>
</comment>